<keyword evidence="2 3" id="KW-0040">ANK repeat</keyword>
<dbReference type="AlphaFoldDB" id="A0AAW1Q1A1"/>
<feature type="repeat" description="ANK" evidence="3">
    <location>
        <begin position="94"/>
        <end position="126"/>
    </location>
</feature>
<dbReference type="PROSITE" id="PS50297">
    <property type="entry name" value="ANK_REP_REGION"/>
    <property type="match status" value="2"/>
</dbReference>
<evidence type="ECO:0000313" key="5">
    <source>
        <dbReference type="EMBL" id="KAK9815680.1"/>
    </source>
</evidence>
<evidence type="ECO:0000256" key="1">
    <source>
        <dbReference type="ARBA" id="ARBA00022737"/>
    </source>
</evidence>
<dbReference type="Pfam" id="PF12796">
    <property type="entry name" value="Ank_2"/>
    <property type="match status" value="1"/>
</dbReference>
<dbReference type="Pfam" id="PF00023">
    <property type="entry name" value="Ank"/>
    <property type="match status" value="1"/>
</dbReference>
<accession>A0AAW1Q1A1</accession>
<sequence length="385" mass="40741">MGGVQSLASSSQEDRLLRAVASGSKAATCNVLAHAPLAAANFSRSGALHLAAASGRRDVVKILLAAARVSLGTQSNAADCRQLYAQLLDHKTEFGQTALMLACKAGHADVAQLLLEEGADLQCTCESRPDAHQWFVDARAEGGATALHIAASLGCTEAVQELLEAGADVYLHTYAARKGTPSFMLLWRPMSCPLHMAAATGDAAMVQSLLDVLAKRQAAQGEAECDVRTMLDSHNLRPCDVALMSGHPRVEQMLRPEAPLFPRGAAGLLDTRELRGVPTLVKATLCAGQPPPGRALDVNPRYTGTRLKADLAAAPFIRLEKGDPAKPVLPIEWMLIPVSTARAYSTGVLLNRCTEELQNSRANHSHTTFPDSCTHSSSSSSNGAL</sequence>
<dbReference type="SMART" id="SM00248">
    <property type="entry name" value="ANK"/>
    <property type="match status" value="4"/>
</dbReference>
<dbReference type="EMBL" id="JALJOR010000006">
    <property type="protein sequence ID" value="KAK9815680.1"/>
    <property type="molecule type" value="Genomic_DNA"/>
</dbReference>
<feature type="repeat" description="ANK" evidence="3">
    <location>
        <begin position="142"/>
        <end position="174"/>
    </location>
</feature>
<dbReference type="PROSITE" id="PS50088">
    <property type="entry name" value="ANK_REPEAT"/>
    <property type="match status" value="2"/>
</dbReference>
<name>A0AAW1Q1A1_9CHLO</name>
<keyword evidence="1" id="KW-0677">Repeat</keyword>
<dbReference type="InterPro" id="IPR036770">
    <property type="entry name" value="Ankyrin_rpt-contain_sf"/>
</dbReference>
<evidence type="ECO:0000256" key="3">
    <source>
        <dbReference type="PROSITE-ProRule" id="PRU00023"/>
    </source>
</evidence>
<keyword evidence="6" id="KW-1185">Reference proteome</keyword>
<feature type="compositionally biased region" description="Low complexity" evidence="4">
    <location>
        <begin position="376"/>
        <end position="385"/>
    </location>
</feature>
<evidence type="ECO:0000256" key="2">
    <source>
        <dbReference type="ARBA" id="ARBA00023043"/>
    </source>
</evidence>
<protein>
    <submittedName>
        <fullName evidence="5">Uncharacterized protein</fullName>
    </submittedName>
</protein>
<organism evidence="5 6">
    <name type="scientific">[Myrmecia] bisecta</name>
    <dbReference type="NCBI Taxonomy" id="41462"/>
    <lineage>
        <taxon>Eukaryota</taxon>
        <taxon>Viridiplantae</taxon>
        <taxon>Chlorophyta</taxon>
        <taxon>core chlorophytes</taxon>
        <taxon>Trebouxiophyceae</taxon>
        <taxon>Trebouxiales</taxon>
        <taxon>Trebouxiaceae</taxon>
        <taxon>Myrmecia</taxon>
    </lineage>
</organism>
<feature type="compositionally biased region" description="Polar residues" evidence="4">
    <location>
        <begin position="362"/>
        <end position="375"/>
    </location>
</feature>
<dbReference type="InterPro" id="IPR050889">
    <property type="entry name" value="Dendritic_Spine_Reg/Scaffold"/>
</dbReference>
<proteinExistence type="predicted"/>
<feature type="region of interest" description="Disordered" evidence="4">
    <location>
        <begin position="362"/>
        <end position="385"/>
    </location>
</feature>
<dbReference type="Gene3D" id="1.25.40.20">
    <property type="entry name" value="Ankyrin repeat-containing domain"/>
    <property type="match status" value="3"/>
</dbReference>
<dbReference type="InterPro" id="IPR002110">
    <property type="entry name" value="Ankyrin_rpt"/>
</dbReference>
<evidence type="ECO:0000313" key="6">
    <source>
        <dbReference type="Proteomes" id="UP001489004"/>
    </source>
</evidence>
<dbReference type="SUPFAM" id="SSF48403">
    <property type="entry name" value="Ankyrin repeat"/>
    <property type="match status" value="1"/>
</dbReference>
<dbReference type="PANTHER" id="PTHR24166">
    <property type="entry name" value="ROLLING PEBBLES, ISOFORM B"/>
    <property type="match status" value="1"/>
</dbReference>
<reference evidence="5 6" key="1">
    <citation type="journal article" date="2024" name="Nat. Commun.">
        <title>Phylogenomics reveals the evolutionary origins of lichenization in chlorophyte algae.</title>
        <authorList>
            <person name="Puginier C."/>
            <person name="Libourel C."/>
            <person name="Otte J."/>
            <person name="Skaloud P."/>
            <person name="Haon M."/>
            <person name="Grisel S."/>
            <person name="Petersen M."/>
            <person name="Berrin J.G."/>
            <person name="Delaux P.M."/>
            <person name="Dal Grande F."/>
            <person name="Keller J."/>
        </authorList>
    </citation>
    <scope>NUCLEOTIDE SEQUENCE [LARGE SCALE GENOMIC DNA]</scope>
    <source>
        <strain evidence="5 6">SAG 2043</strain>
    </source>
</reference>
<comment type="caution">
    <text evidence="5">The sequence shown here is derived from an EMBL/GenBank/DDBJ whole genome shotgun (WGS) entry which is preliminary data.</text>
</comment>
<gene>
    <name evidence="5" type="ORF">WJX72_007964</name>
</gene>
<evidence type="ECO:0000256" key="4">
    <source>
        <dbReference type="SAM" id="MobiDB-lite"/>
    </source>
</evidence>
<dbReference type="Proteomes" id="UP001489004">
    <property type="component" value="Unassembled WGS sequence"/>
</dbReference>
<dbReference type="PANTHER" id="PTHR24166:SF48">
    <property type="entry name" value="PROTEIN VAPYRIN"/>
    <property type="match status" value="1"/>
</dbReference>